<dbReference type="PIRSF" id="PIRSF000194">
    <property type="entry name" value="DHFR"/>
    <property type="match status" value="1"/>
</dbReference>
<evidence type="ECO:0000256" key="6">
    <source>
        <dbReference type="ARBA" id="ARBA00023002"/>
    </source>
</evidence>
<dbReference type="PRINTS" id="PR00070">
    <property type="entry name" value="DHFR"/>
</dbReference>
<dbReference type="EMBL" id="JAKNHJ010000001">
    <property type="protein sequence ID" value="MCG4616892.1"/>
    <property type="molecule type" value="Genomic_DNA"/>
</dbReference>
<dbReference type="Gene3D" id="3.40.430.10">
    <property type="entry name" value="Dihydrofolate Reductase, subunit A"/>
    <property type="match status" value="1"/>
</dbReference>
<dbReference type="GO" id="GO:0005829">
    <property type="term" value="C:cytosol"/>
    <property type="evidence" value="ECO:0007669"/>
    <property type="project" value="TreeGrafter"/>
</dbReference>
<dbReference type="GO" id="GO:0046452">
    <property type="term" value="P:dihydrofolate metabolic process"/>
    <property type="evidence" value="ECO:0007669"/>
    <property type="project" value="TreeGrafter"/>
</dbReference>
<evidence type="ECO:0000313" key="10">
    <source>
        <dbReference type="Proteomes" id="UP001200537"/>
    </source>
</evidence>
<proteinExistence type="inferred from homology"/>
<dbReference type="PANTHER" id="PTHR48069">
    <property type="entry name" value="DIHYDROFOLATE REDUCTASE"/>
    <property type="match status" value="1"/>
</dbReference>
<dbReference type="RefSeq" id="WP_238127346.1">
    <property type="nucleotide sequence ID" value="NZ_JAGZVZ010000003.1"/>
</dbReference>
<keyword evidence="5 7" id="KW-0521">NADP</keyword>
<evidence type="ECO:0000256" key="3">
    <source>
        <dbReference type="ARBA" id="ARBA00012856"/>
    </source>
</evidence>
<accession>A0AAJ1BBI0</accession>
<dbReference type="GO" id="GO:0050661">
    <property type="term" value="F:NADP binding"/>
    <property type="evidence" value="ECO:0007669"/>
    <property type="project" value="InterPro"/>
</dbReference>
<evidence type="ECO:0000256" key="1">
    <source>
        <dbReference type="ARBA" id="ARBA00004903"/>
    </source>
</evidence>
<dbReference type="EC" id="1.5.1.3" evidence="3 7"/>
<organism evidence="9 10">
    <name type="scientific">Varibaculum cambriense</name>
    <dbReference type="NCBI Taxonomy" id="184870"/>
    <lineage>
        <taxon>Bacteria</taxon>
        <taxon>Bacillati</taxon>
        <taxon>Actinomycetota</taxon>
        <taxon>Actinomycetes</taxon>
        <taxon>Actinomycetales</taxon>
        <taxon>Actinomycetaceae</taxon>
        <taxon>Varibaculum</taxon>
    </lineage>
</organism>
<dbReference type="GO" id="GO:0004146">
    <property type="term" value="F:dihydrofolate reductase activity"/>
    <property type="evidence" value="ECO:0007669"/>
    <property type="project" value="UniProtKB-EC"/>
</dbReference>
<dbReference type="InterPro" id="IPR001796">
    <property type="entry name" value="DHFR_dom"/>
</dbReference>
<protein>
    <recommendedName>
        <fullName evidence="3 7">Dihydrofolate reductase</fullName>
        <ecNumber evidence="3 7">1.5.1.3</ecNumber>
    </recommendedName>
</protein>
<keyword evidence="6 7" id="KW-0560">Oxidoreductase</keyword>
<dbReference type="GO" id="GO:0046654">
    <property type="term" value="P:tetrahydrofolate biosynthetic process"/>
    <property type="evidence" value="ECO:0007669"/>
    <property type="project" value="InterPro"/>
</dbReference>
<dbReference type="AlphaFoldDB" id="A0AAJ1BBI0"/>
<sequence length="174" mass="19179">MKIGMIWAQAAHRVIGNGQGMLWHVPADFKHFKATTIGNPIIMGRRSFEALGKRALPGRLNIVLTSRENYQASGAKIATSIPQALALSQATGAQNCWITGGARLYEEGMEIADELVVTYLDLDVGDDPSYAHAPTISPQLWAVDPDRSDSQFRPISGDCRWKVIYYQKTENTDS</sequence>
<evidence type="ECO:0000256" key="2">
    <source>
        <dbReference type="ARBA" id="ARBA00009539"/>
    </source>
</evidence>
<evidence type="ECO:0000256" key="4">
    <source>
        <dbReference type="ARBA" id="ARBA00022563"/>
    </source>
</evidence>
<dbReference type="InterPro" id="IPR024072">
    <property type="entry name" value="DHFR-like_dom_sf"/>
</dbReference>
<dbReference type="GO" id="GO:0006730">
    <property type="term" value="P:one-carbon metabolic process"/>
    <property type="evidence" value="ECO:0007669"/>
    <property type="project" value="UniProtKB-KW"/>
</dbReference>
<dbReference type="PROSITE" id="PS51330">
    <property type="entry name" value="DHFR_2"/>
    <property type="match status" value="1"/>
</dbReference>
<comment type="pathway">
    <text evidence="1 7">Cofactor biosynthesis; tetrahydrofolate biosynthesis; 5,6,7,8-tetrahydrofolate from 7,8-dihydrofolate: step 1/1.</text>
</comment>
<dbReference type="PANTHER" id="PTHR48069:SF3">
    <property type="entry name" value="DIHYDROFOLATE REDUCTASE"/>
    <property type="match status" value="1"/>
</dbReference>
<keyword evidence="4 7" id="KW-0554">One-carbon metabolism</keyword>
<feature type="domain" description="DHFR" evidence="8">
    <location>
        <begin position="2"/>
        <end position="174"/>
    </location>
</feature>
<dbReference type="CDD" id="cd00209">
    <property type="entry name" value="DHFR"/>
    <property type="match status" value="1"/>
</dbReference>
<dbReference type="InterPro" id="IPR012259">
    <property type="entry name" value="DHFR"/>
</dbReference>
<dbReference type="SUPFAM" id="SSF53597">
    <property type="entry name" value="Dihydrofolate reductase-like"/>
    <property type="match status" value="1"/>
</dbReference>
<comment type="caution">
    <text evidence="9">The sequence shown here is derived from an EMBL/GenBank/DDBJ whole genome shotgun (WGS) entry which is preliminary data.</text>
</comment>
<comment type="similarity">
    <text evidence="2 7">Belongs to the dihydrofolate reductase family.</text>
</comment>
<evidence type="ECO:0000256" key="5">
    <source>
        <dbReference type="ARBA" id="ARBA00022857"/>
    </source>
</evidence>
<gene>
    <name evidence="9" type="ORF">L0M99_00070</name>
</gene>
<dbReference type="Pfam" id="PF00186">
    <property type="entry name" value="DHFR_1"/>
    <property type="match status" value="1"/>
</dbReference>
<comment type="catalytic activity">
    <reaction evidence="7">
        <text>(6S)-5,6,7,8-tetrahydrofolate + NADP(+) = 7,8-dihydrofolate + NADPH + H(+)</text>
        <dbReference type="Rhea" id="RHEA:15009"/>
        <dbReference type="ChEBI" id="CHEBI:15378"/>
        <dbReference type="ChEBI" id="CHEBI:57451"/>
        <dbReference type="ChEBI" id="CHEBI:57453"/>
        <dbReference type="ChEBI" id="CHEBI:57783"/>
        <dbReference type="ChEBI" id="CHEBI:58349"/>
        <dbReference type="EC" id="1.5.1.3"/>
    </reaction>
</comment>
<dbReference type="Proteomes" id="UP001200537">
    <property type="component" value="Unassembled WGS sequence"/>
</dbReference>
<reference evidence="9" key="1">
    <citation type="submission" date="2022-01" db="EMBL/GenBank/DDBJ databases">
        <title>Collection of gut derived symbiotic bacterial strains cultured from healthy donors.</title>
        <authorList>
            <person name="Lin H."/>
            <person name="Kohout C."/>
            <person name="Waligurski E."/>
            <person name="Pamer E.G."/>
        </authorList>
    </citation>
    <scope>NUCLEOTIDE SEQUENCE</scope>
    <source>
        <strain evidence="9">DFI.7.46</strain>
    </source>
</reference>
<comment type="function">
    <text evidence="7">Key enzyme in folate metabolism. Catalyzes an essential reaction for de novo glycine and purine synthesis, and for DNA precursor synthesis.</text>
</comment>
<dbReference type="GO" id="GO:0046655">
    <property type="term" value="P:folic acid metabolic process"/>
    <property type="evidence" value="ECO:0007669"/>
    <property type="project" value="TreeGrafter"/>
</dbReference>
<evidence type="ECO:0000259" key="8">
    <source>
        <dbReference type="PROSITE" id="PS51330"/>
    </source>
</evidence>
<evidence type="ECO:0000313" key="9">
    <source>
        <dbReference type="EMBL" id="MCG4616892.1"/>
    </source>
</evidence>
<evidence type="ECO:0000256" key="7">
    <source>
        <dbReference type="PIRNR" id="PIRNR000194"/>
    </source>
</evidence>
<name>A0AAJ1BBI0_9ACTO</name>